<protein>
    <submittedName>
        <fullName evidence="2">2-succinyl-6-hydroxy-2, 4-cyclohexadiene-1-carboxylate synthase</fullName>
        <ecNumber evidence="2">4.2.99.20</ecNumber>
    </submittedName>
</protein>
<dbReference type="InterPro" id="IPR000073">
    <property type="entry name" value="AB_hydrolase_1"/>
</dbReference>
<feature type="domain" description="AB hydrolase-1" evidence="1">
    <location>
        <begin position="3"/>
        <end position="195"/>
    </location>
</feature>
<evidence type="ECO:0000313" key="2">
    <source>
        <dbReference type="EMBL" id="KJU93444.1"/>
    </source>
</evidence>
<keyword evidence="2" id="KW-0456">Lyase</keyword>
<proteinExistence type="predicted"/>
<dbReference type="EMBL" id="JYOV01000012">
    <property type="protein sequence ID" value="KJU93444.1"/>
    <property type="molecule type" value="Genomic_DNA"/>
</dbReference>
<reference evidence="2 3" key="1">
    <citation type="submission" date="2015-02" db="EMBL/GenBank/DDBJ databases">
        <title>Evolution of amylase-binding proteins of oral streptococcal species.</title>
        <authorList>
            <person name="Haase E.M."/>
        </authorList>
    </citation>
    <scope>NUCLEOTIDE SEQUENCE [LARGE SCALE GENOMIC DNA]</scope>
    <source>
        <strain evidence="2 3">UC6950A</strain>
    </source>
</reference>
<organism evidence="2 3">
    <name type="scientific">Streptococcus infantis</name>
    <dbReference type="NCBI Taxonomy" id="68892"/>
    <lineage>
        <taxon>Bacteria</taxon>
        <taxon>Bacillati</taxon>
        <taxon>Bacillota</taxon>
        <taxon>Bacilli</taxon>
        <taxon>Lactobacillales</taxon>
        <taxon>Streptococcaceae</taxon>
        <taxon>Streptococcus</taxon>
    </lineage>
</organism>
<dbReference type="RefSeq" id="WP_045763199.1">
    <property type="nucleotide sequence ID" value="NZ_JYOV01000012.1"/>
</dbReference>
<dbReference type="GO" id="GO:0070205">
    <property type="term" value="F:2-succinyl-6-hydroxy-2,4-cyclohexadiene-1-carboxylate synthase activity"/>
    <property type="evidence" value="ECO:0007669"/>
    <property type="project" value="UniProtKB-EC"/>
</dbReference>
<gene>
    <name evidence="2" type="primary">menH</name>
    <name evidence="2" type="ORF">TZ96_01061</name>
</gene>
<dbReference type="Gene3D" id="3.40.50.1820">
    <property type="entry name" value="alpha/beta hydrolase"/>
    <property type="match status" value="1"/>
</dbReference>
<dbReference type="AlphaFoldDB" id="A0A0F3HGT4"/>
<name>A0A0F3HGT4_9STRE</name>
<evidence type="ECO:0000259" key="1">
    <source>
        <dbReference type="Pfam" id="PF12697"/>
    </source>
</evidence>
<dbReference type="PANTHER" id="PTHR43798">
    <property type="entry name" value="MONOACYLGLYCEROL LIPASE"/>
    <property type="match status" value="1"/>
</dbReference>
<dbReference type="InterPro" id="IPR029058">
    <property type="entry name" value="AB_hydrolase_fold"/>
</dbReference>
<dbReference type="InterPro" id="IPR050266">
    <property type="entry name" value="AB_hydrolase_sf"/>
</dbReference>
<sequence length="207" mass="23251">MKLIFLHGLGQSADSWKEVQDLLADYPSEAIELFPTGVGTYQEAKERIYQHLSEETEHFVLIGLSLGAALALELSSYEIPYLQALVLSGCPLKLAGNIPFYIQLLIFKLLPKRIYEKQGADKALMVGVSEELKTLDLREIARNCPYPSLLICGSQDKPNLSSMKSIHELMPDSQFEIIFDGPHVLNKAKPKEFAELTRSFLELLKQV</sequence>
<dbReference type="Pfam" id="PF12697">
    <property type="entry name" value="Abhydrolase_6"/>
    <property type="match status" value="1"/>
</dbReference>
<accession>A0A0F3HGT4</accession>
<dbReference type="EC" id="4.2.99.20" evidence="2"/>
<dbReference type="SUPFAM" id="SSF53474">
    <property type="entry name" value="alpha/beta-Hydrolases"/>
    <property type="match status" value="1"/>
</dbReference>
<dbReference type="PATRIC" id="fig|28037.218.peg.1016"/>
<dbReference type="Proteomes" id="UP000033405">
    <property type="component" value="Unassembled WGS sequence"/>
</dbReference>
<evidence type="ECO:0000313" key="3">
    <source>
        <dbReference type="Proteomes" id="UP000033405"/>
    </source>
</evidence>
<comment type="caution">
    <text evidence="2">The sequence shown here is derived from an EMBL/GenBank/DDBJ whole genome shotgun (WGS) entry which is preliminary data.</text>
</comment>